<evidence type="ECO:0000256" key="1">
    <source>
        <dbReference type="ARBA" id="ARBA00004948"/>
    </source>
</evidence>
<name>A0A1L9NZU0_9RHOB</name>
<accession>A0A1L9NZU0</accession>
<dbReference type="STRING" id="696762.PFRI_09670"/>
<protein>
    <submittedName>
        <fullName evidence="4">Thiamine-phosphate synthase</fullName>
        <ecNumber evidence="4">2.5.1.3</ecNumber>
    </submittedName>
</protein>
<evidence type="ECO:0000313" key="4">
    <source>
        <dbReference type="EMBL" id="OJI94788.1"/>
    </source>
</evidence>
<gene>
    <name evidence="4" type="primary">thiE</name>
    <name evidence="4" type="ORF">PFRI_09670</name>
</gene>
<keyword evidence="4" id="KW-0808">Transferase</keyword>
<dbReference type="EC" id="2.5.1.3" evidence="4"/>
<dbReference type="CDD" id="cd00564">
    <property type="entry name" value="TMP_TenI"/>
    <property type="match status" value="1"/>
</dbReference>
<dbReference type="PANTHER" id="PTHR20857">
    <property type="entry name" value="THIAMINE-PHOSPHATE PYROPHOSPHORYLASE"/>
    <property type="match status" value="1"/>
</dbReference>
<dbReference type="Proteomes" id="UP000184514">
    <property type="component" value="Unassembled WGS sequence"/>
</dbReference>
<dbReference type="OrthoDB" id="7159061at2"/>
<dbReference type="Gene3D" id="3.20.20.70">
    <property type="entry name" value="Aldolase class I"/>
    <property type="match status" value="1"/>
</dbReference>
<dbReference type="InterPro" id="IPR013785">
    <property type="entry name" value="Aldolase_TIM"/>
</dbReference>
<evidence type="ECO:0000259" key="3">
    <source>
        <dbReference type="Pfam" id="PF02581"/>
    </source>
</evidence>
<dbReference type="InterPro" id="IPR036206">
    <property type="entry name" value="ThiamineP_synth_sf"/>
</dbReference>
<dbReference type="AlphaFoldDB" id="A0A1L9NZU0"/>
<reference evidence="4 5" key="1">
    <citation type="submission" date="2016-10" db="EMBL/GenBank/DDBJ databases">
        <title>Genome sequence of Planktotalea frisia SH6-1.</title>
        <authorList>
            <person name="Poehlein A."/>
            <person name="Bakenhus I."/>
            <person name="Voget S."/>
            <person name="Brinkhoff T."/>
            <person name="Simon M."/>
        </authorList>
    </citation>
    <scope>NUCLEOTIDE SEQUENCE [LARGE SCALE GENOMIC DNA]</scope>
    <source>
        <strain evidence="4 5">SH6-1</strain>
    </source>
</reference>
<proteinExistence type="predicted"/>
<organism evidence="4 5">
    <name type="scientific">Planktotalea frisia</name>
    <dbReference type="NCBI Taxonomy" id="696762"/>
    <lineage>
        <taxon>Bacteria</taxon>
        <taxon>Pseudomonadati</taxon>
        <taxon>Pseudomonadota</taxon>
        <taxon>Alphaproteobacteria</taxon>
        <taxon>Rhodobacterales</taxon>
        <taxon>Paracoccaceae</taxon>
        <taxon>Planktotalea</taxon>
    </lineage>
</organism>
<dbReference type="RefSeq" id="WP_072629613.1">
    <property type="nucleotide sequence ID" value="NZ_JABBAN010000018.1"/>
</dbReference>
<dbReference type="PANTHER" id="PTHR20857:SF15">
    <property type="entry name" value="THIAMINE-PHOSPHATE SYNTHASE"/>
    <property type="match status" value="1"/>
</dbReference>
<comment type="pathway">
    <text evidence="1">Cofactor biosynthesis; thiamine diphosphate biosynthesis.</text>
</comment>
<keyword evidence="5" id="KW-1185">Reference proteome</keyword>
<dbReference type="GO" id="GO:0009228">
    <property type="term" value="P:thiamine biosynthetic process"/>
    <property type="evidence" value="ECO:0007669"/>
    <property type="project" value="UniProtKB-KW"/>
</dbReference>
<dbReference type="SUPFAM" id="SSF51391">
    <property type="entry name" value="Thiamin phosphate synthase"/>
    <property type="match status" value="1"/>
</dbReference>
<feature type="domain" description="Thiamine phosphate synthase/TenI" evidence="3">
    <location>
        <begin position="13"/>
        <end position="181"/>
    </location>
</feature>
<evidence type="ECO:0000256" key="2">
    <source>
        <dbReference type="ARBA" id="ARBA00022977"/>
    </source>
</evidence>
<dbReference type="Pfam" id="PF02581">
    <property type="entry name" value="TMP-TENI"/>
    <property type="match status" value="1"/>
</dbReference>
<evidence type="ECO:0000313" key="5">
    <source>
        <dbReference type="Proteomes" id="UP000184514"/>
    </source>
</evidence>
<dbReference type="GO" id="GO:0004789">
    <property type="term" value="F:thiamine-phosphate diphosphorylase activity"/>
    <property type="evidence" value="ECO:0007669"/>
    <property type="project" value="UniProtKB-EC"/>
</dbReference>
<keyword evidence="2" id="KW-0784">Thiamine biosynthesis</keyword>
<sequence>MSDTAQDLEQPQLYLITPPEFDLDVFPALLGEVLDNVDIACVRLALATQDEDKICRAADALCGITQARDVALVLDEHILLVEKLGLDGVHLSDGARRVAKTRKMLGDDAIVGAFCGTSRHDGMNAGEAGADYVSFGPIGANTLGDGERVEHDLFQWWSDVIEVPIVAEGALDAAALAAFAAVTDFFALGEEIWTHASPVEAAKAIQAKLSS</sequence>
<dbReference type="EMBL" id="MLCB01000085">
    <property type="protein sequence ID" value="OJI94788.1"/>
    <property type="molecule type" value="Genomic_DNA"/>
</dbReference>
<dbReference type="InterPro" id="IPR022998">
    <property type="entry name" value="ThiamineP_synth_TenI"/>
</dbReference>
<dbReference type="GO" id="GO:0005737">
    <property type="term" value="C:cytoplasm"/>
    <property type="evidence" value="ECO:0007669"/>
    <property type="project" value="TreeGrafter"/>
</dbReference>
<comment type="caution">
    <text evidence="4">The sequence shown here is derived from an EMBL/GenBank/DDBJ whole genome shotgun (WGS) entry which is preliminary data.</text>
</comment>